<dbReference type="PROSITE" id="PS00250">
    <property type="entry name" value="TGF_BETA_1"/>
    <property type="match status" value="1"/>
</dbReference>
<dbReference type="AlphaFoldDB" id="A0A813ZVJ7"/>
<evidence type="ECO:0000256" key="1">
    <source>
        <dbReference type="ARBA" id="ARBA00004613"/>
    </source>
</evidence>
<evidence type="ECO:0000313" key="8">
    <source>
        <dbReference type="EMBL" id="CAF0905214.1"/>
    </source>
</evidence>
<proteinExistence type="inferred from homology"/>
<dbReference type="Gene3D" id="2.10.90.10">
    <property type="entry name" value="Cystine-knot cytokines"/>
    <property type="match status" value="1"/>
</dbReference>
<dbReference type="PANTHER" id="PTHR11848">
    <property type="entry name" value="TGF-BETA FAMILY"/>
    <property type="match status" value="1"/>
</dbReference>
<keyword evidence="4 6" id="KW-0339">Growth factor</keyword>
<dbReference type="InterPro" id="IPR029034">
    <property type="entry name" value="Cystine-knot_cytokine"/>
</dbReference>
<protein>
    <recommendedName>
        <fullName evidence="7">TGF-beta family profile domain-containing protein</fullName>
    </recommendedName>
</protein>
<evidence type="ECO:0000313" key="9">
    <source>
        <dbReference type="Proteomes" id="UP000663852"/>
    </source>
</evidence>
<organism evidence="8 9">
    <name type="scientific">Adineta ricciae</name>
    <name type="common">Rotifer</name>
    <dbReference type="NCBI Taxonomy" id="249248"/>
    <lineage>
        <taxon>Eukaryota</taxon>
        <taxon>Metazoa</taxon>
        <taxon>Spiralia</taxon>
        <taxon>Gnathifera</taxon>
        <taxon>Rotifera</taxon>
        <taxon>Eurotatoria</taxon>
        <taxon>Bdelloidea</taxon>
        <taxon>Adinetida</taxon>
        <taxon>Adinetidae</taxon>
        <taxon>Adineta</taxon>
    </lineage>
</organism>
<reference evidence="8" key="1">
    <citation type="submission" date="2021-02" db="EMBL/GenBank/DDBJ databases">
        <authorList>
            <person name="Nowell W R."/>
        </authorList>
    </citation>
    <scope>NUCLEOTIDE SEQUENCE</scope>
</reference>
<comment type="subcellular location">
    <subcellularLocation>
        <location evidence="1">Secreted</location>
    </subcellularLocation>
</comment>
<dbReference type="PROSITE" id="PS51362">
    <property type="entry name" value="TGF_BETA_2"/>
    <property type="match status" value="1"/>
</dbReference>
<comment type="similarity">
    <text evidence="2 6">Belongs to the TGF-beta family.</text>
</comment>
<dbReference type="SMART" id="SM00204">
    <property type="entry name" value="TGFB"/>
    <property type="match status" value="1"/>
</dbReference>
<dbReference type="InterPro" id="IPR001839">
    <property type="entry name" value="TGF-b_C"/>
</dbReference>
<dbReference type="GO" id="GO:0008083">
    <property type="term" value="F:growth factor activity"/>
    <property type="evidence" value="ECO:0007669"/>
    <property type="project" value="UniProtKB-KW"/>
</dbReference>
<dbReference type="GO" id="GO:0005615">
    <property type="term" value="C:extracellular space"/>
    <property type="evidence" value="ECO:0007669"/>
    <property type="project" value="TreeGrafter"/>
</dbReference>
<evidence type="ECO:0000256" key="6">
    <source>
        <dbReference type="RuleBase" id="RU000354"/>
    </source>
</evidence>
<evidence type="ECO:0000259" key="7">
    <source>
        <dbReference type="PROSITE" id="PS51362"/>
    </source>
</evidence>
<sequence length="304" mass="35323">MTLSSTNFHQFELLSNRSYRNFYLRQHFIDVLNISHSSLIQSMVEKHQLLTNLEEIRTRRRRRAITSSSLLTVPVRTVQPTGCLSINSNQIQSTFSWSDVIDGFSSIELVYHVNTNQISKSSIPLRIVVKQSDDLREVFALDTNLEYDSMREFYFLNIYDYLRQIKRSNLIIESILSDQTCSTSHSYLILSSFRSNHLSFQEETKCKLKSIQIQFEELGLAYLIIRPKEYTFTYCDGSCSDLTLQQGSLHTFLQAMINKKNSHVRHPTCVPSQYADDNFLLRQTDGDLQIYPVKDIIVRQCACL</sequence>
<dbReference type="InterPro" id="IPR015615">
    <property type="entry name" value="TGF-beta-rel"/>
</dbReference>
<evidence type="ECO:0000256" key="2">
    <source>
        <dbReference type="ARBA" id="ARBA00006656"/>
    </source>
</evidence>
<dbReference type="InterPro" id="IPR017948">
    <property type="entry name" value="TGFb_CS"/>
</dbReference>
<feature type="domain" description="TGF-beta family profile" evidence="7">
    <location>
        <begin position="191"/>
        <end position="304"/>
    </location>
</feature>
<comment type="caution">
    <text evidence="8">The sequence shown here is derived from an EMBL/GenBank/DDBJ whole genome shotgun (WGS) entry which is preliminary data.</text>
</comment>
<gene>
    <name evidence="8" type="ORF">EDS130_LOCUS9981</name>
</gene>
<accession>A0A813ZVJ7</accession>
<keyword evidence="5" id="KW-1015">Disulfide bond</keyword>
<dbReference type="CDD" id="cd13756">
    <property type="entry name" value="TGF_beta_BMPs_GDFs"/>
    <property type="match status" value="1"/>
</dbReference>
<evidence type="ECO:0000256" key="4">
    <source>
        <dbReference type="ARBA" id="ARBA00023030"/>
    </source>
</evidence>
<evidence type="ECO:0000256" key="3">
    <source>
        <dbReference type="ARBA" id="ARBA00022525"/>
    </source>
</evidence>
<dbReference type="GO" id="GO:0005125">
    <property type="term" value="F:cytokine activity"/>
    <property type="evidence" value="ECO:0007669"/>
    <property type="project" value="TreeGrafter"/>
</dbReference>
<dbReference type="EMBL" id="CAJNOJ010000034">
    <property type="protein sequence ID" value="CAF0905214.1"/>
    <property type="molecule type" value="Genomic_DNA"/>
</dbReference>
<dbReference type="Pfam" id="PF00019">
    <property type="entry name" value="TGF_beta"/>
    <property type="match status" value="1"/>
</dbReference>
<name>A0A813ZVJ7_ADIRI</name>
<dbReference type="OrthoDB" id="10030979at2759"/>
<keyword evidence="3" id="KW-0964">Secreted</keyword>
<evidence type="ECO:0000256" key="5">
    <source>
        <dbReference type="ARBA" id="ARBA00023157"/>
    </source>
</evidence>
<dbReference type="SUPFAM" id="SSF57501">
    <property type="entry name" value="Cystine-knot cytokines"/>
    <property type="match status" value="1"/>
</dbReference>
<dbReference type="Proteomes" id="UP000663852">
    <property type="component" value="Unassembled WGS sequence"/>
</dbReference>